<accession>A0AAV2L794</accession>
<organism evidence="2 3">
    <name type="scientific">Knipowitschia caucasica</name>
    <name type="common">Caucasian dwarf goby</name>
    <name type="synonym">Pomatoschistus caucasicus</name>
    <dbReference type="NCBI Taxonomy" id="637954"/>
    <lineage>
        <taxon>Eukaryota</taxon>
        <taxon>Metazoa</taxon>
        <taxon>Chordata</taxon>
        <taxon>Craniata</taxon>
        <taxon>Vertebrata</taxon>
        <taxon>Euteleostomi</taxon>
        <taxon>Actinopterygii</taxon>
        <taxon>Neopterygii</taxon>
        <taxon>Teleostei</taxon>
        <taxon>Neoteleostei</taxon>
        <taxon>Acanthomorphata</taxon>
        <taxon>Gobiaria</taxon>
        <taxon>Gobiiformes</taxon>
        <taxon>Gobioidei</taxon>
        <taxon>Gobiidae</taxon>
        <taxon>Gobiinae</taxon>
        <taxon>Knipowitschia</taxon>
    </lineage>
</organism>
<keyword evidence="3" id="KW-1185">Reference proteome</keyword>
<evidence type="ECO:0000313" key="2">
    <source>
        <dbReference type="EMBL" id="CAL1595569.1"/>
    </source>
</evidence>
<feature type="region of interest" description="Disordered" evidence="1">
    <location>
        <begin position="1"/>
        <end position="22"/>
    </location>
</feature>
<sequence>MVAPQLDHRLHRSQSHTLTSFSGPCHPIPLHTDGKISNSGFQLESTERLLQIIWCWYRPHSHPIHDIKELISIITNQTVFQSSCQEITL</sequence>
<evidence type="ECO:0000256" key="1">
    <source>
        <dbReference type="SAM" id="MobiDB-lite"/>
    </source>
</evidence>
<dbReference type="Proteomes" id="UP001497482">
    <property type="component" value="Chromosome 20"/>
</dbReference>
<evidence type="ECO:0000313" key="3">
    <source>
        <dbReference type="Proteomes" id="UP001497482"/>
    </source>
</evidence>
<protein>
    <submittedName>
        <fullName evidence="2">Uncharacterized protein</fullName>
    </submittedName>
</protein>
<reference evidence="2 3" key="1">
    <citation type="submission" date="2024-04" db="EMBL/GenBank/DDBJ databases">
        <authorList>
            <person name="Waldvogel A.-M."/>
            <person name="Schoenle A."/>
        </authorList>
    </citation>
    <scope>NUCLEOTIDE SEQUENCE [LARGE SCALE GENOMIC DNA]</scope>
</reference>
<name>A0AAV2L794_KNICA</name>
<proteinExistence type="predicted"/>
<gene>
    <name evidence="2" type="ORF">KC01_LOCUS24353</name>
</gene>
<dbReference type="AlphaFoldDB" id="A0AAV2L794"/>
<dbReference type="EMBL" id="OZ035842">
    <property type="protein sequence ID" value="CAL1595569.1"/>
    <property type="molecule type" value="Genomic_DNA"/>
</dbReference>